<proteinExistence type="predicted"/>
<dbReference type="EMBL" id="CCYD01001572">
    <property type="protein sequence ID" value="CEG45429.1"/>
    <property type="molecule type" value="Genomic_DNA"/>
</dbReference>
<evidence type="ECO:0000313" key="2">
    <source>
        <dbReference type="EMBL" id="CEG45429.1"/>
    </source>
</evidence>
<protein>
    <submittedName>
        <fullName evidence="2">Uncharacterized protein</fullName>
    </submittedName>
</protein>
<feature type="region of interest" description="Disordered" evidence="1">
    <location>
        <begin position="81"/>
        <end position="101"/>
    </location>
</feature>
<dbReference type="Proteomes" id="UP000054928">
    <property type="component" value="Unassembled WGS sequence"/>
</dbReference>
<accession>A0A0P1AT20</accession>
<dbReference type="RefSeq" id="XP_024581798.1">
    <property type="nucleotide sequence ID" value="XM_024716173.1"/>
</dbReference>
<dbReference type="AlphaFoldDB" id="A0A0P1AT20"/>
<reference evidence="3" key="1">
    <citation type="submission" date="2014-09" db="EMBL/GenBank/DDBJ databases">
        <authorList>
            <person name="Sharma Rahul"/>
            <person name="Thines Marco"/>
        </authorList>
    </citation>
    <scope>NUCLEOTIDE SEQUENCE [LARGE SCALE GENOMIC DNA]</scope>
</reference>
<organism evidence="2 3">
    <name type="scientific">Plasmopara halstedii</name>
    <name type="common">Downy mildew of sunflower</name>
    <dbReference type="NCBI Taxonomy" id="4781"/>
    <lineage>
        <taxon>Eukaryota</taxon>
        <taxon>Sar</taxon>
        <taxon>Stramenopiles</taxon>
        <taxon>Oomycota</taxon>
        <taxon>Peronosporomycetes</taxon>
        <taxon>Peronosporales</taxon>
        <taxon>Peronosporaceae</taxon>
        <taxon>Plasmopara</taxon>
    </lineage>
</organism>
<sequence length="101" mass="11601">MAGVRVTNLLWGLSGQFVVRERGRRIIGIYQEHSTTCAISRNLEDVEPYKSALVEAVFYCILILYFSVQSAEYELCPTSKMHNRSFSLPKNDEVYGDDQEF</sequence>
<evidence type="ECO:0000313" key="3">
    <source>
        <dbReference type="Proteomes" id="UP000054928"/>
    </source>
</evidence>
<keyword evidence="3" id="KW-1185">Reference proteome</keyword>
<evidence type="ECO:0000256" key="1">
    <source>
        <dbReference type="SAM" id="MobiDB-lite"/>
    </source>
</evidence>
<dbReference type="GeneID" id="36396780"/>
<name>A0A0P1AT20_PLAHL</name>